<dbReference type="InterPro" id="IPR001870">
    <property type="entry name" value="B30.2/SPRY"/>
</dbReference>
<dbReference type="AlphaFoldDB" id="A0A6G1Q0Z0"/>
<dbReference type="Pfam" id="PF00622">
    <property type="entry name" value="SPRY"/>
    <property type="match status" value="1"/>
</dbReference>
<evidence type="ECO:0000256" key="1">
    <source>
        <dbReference type="ARBA" id="ARBA00022723"/>
    </source>
</evidence>
<organism evidence="5 6">
    <name type="scientific">Channa argus</name>
    <name type="common">Northern snakehead</name>
    <name type="synonym">Ophicephalus argus</name>
    <dbReference type="NCBI Taxonomy" id="215402"/>
    <lineage>
        <taxon>Eukaryota</taxon>
        <taxon>Metazoa</taxon>
        <taxon>Chordata</taxon>
        <taxon>Craniata</taxon>
        <taxon>Vertebrata</taxon>
        <taxon>Euteleostomi</taxon>
        <taxon>Actinopterygii</taxon>
        <taxon>Neopterygii</taxon>
        <taxon>Teleostei</taxon>
        <taxon>Neoteleostei</taxon>
        <taxon>Acanthomorphata</taxon>
        <taxon>Anabantaria</taxon>
        <taxon>Anabantiformes</taxon>
        <taxon>Channoidei</taxon>
        <taxon>Channidae</taxon>
        <taxon>Channa</taxon>
    </lineage>
</organism>
<evidence type="ECO:0000313" key="5">
    <source>
        <dbReference type="EMBL" id="KAF3696270.1"/>
    </source>
</evidence>
<dbReference type="InterPro" id="IPR003877">
    <property type="entry name" value="SPRY_dom"/>
</dbReference>
<sequence>MDQQQSYSSHPDRFTDCCQVLSRESVTGRCYWEVEWTGVGGYVAVSYKSFSRAGRGTDWRFGHNNKSWALDCYKNTYQFWSNSIPTPVSGPQSSRVGVYLDHSAGLLSFYSISESMTLLHRVQTTFTQPLHAGLRLPHKGVTAEFCKLI</sequence>
<dbReference type="InterPro" id="IPR043136">
    <property type="entry name" value="B30.2/SPRY_sf"/>
</dbReference>
<gene>
    <name evidence="5" type="ORF">EXN66_Car011947</name>
</gene>
<dbReference type="PROSITE" id="PS50188">
    <property type="entry name" value="B302_SPRY"/>
    <property type="match status" value="1"/>
</dbReference>
<dbReference type="SMART" id="SM00449">
    <property type="entry name" value="SPRY"/>
    <property type="match status" value="1"/>
</dbReference>
<dbReference type="GO" id="GO:0008270">
    <property type="term" value="F:zinc ion binding"/>
    <property type="evidence" value="ECO:0007669"/>
    <property type="project" value="UniProtKB-KW"/>
</dbReference>
<protein>
    <submittedName>
        <fullName evidence="5">Tripartite motif-containing protein 16</fullName>
    </submittedName>
</protein>
<keyword evidence="2" id="KW-0863">Zinc-finger</keyword>
<evidence type="ECO:0000256" key="2">
    <source>
        <dbReference type="ARBA" id="ARBA00022771"/>
    </source>
</evidence>
<dbReference type="Proteomes" id="UP000503349">
    <property type="component" value="Chromosome 11"/>
</dbReference>
<dbReference type="Gene3D" id="2.60.120.920">
    <property type="match status" value="1"/>
</dbReference>
<reference evidence="5 6" key="1">
    <citation type="submission" date="2019-02" db="EMBL/GenBank/DDBJ databases">
        <title>Opniocepnalus argus genome.</title>
        <authorList>
            <person name="Zhou C."/>
            <person name="Xiao S."/>
        </authorList>
    </citation>
    <scope>NUCLEOTIDE SEQUENCE [LARGE SCALE GENOMIC DNA]</scope>
    <source>
        <strain evidence="5">OARG1902GOOAL</strain>
        <tissue evidence="5">Muscle</tissue>
    </source>
</reference>
<dbReference type="PANTHER" id="PTHR25465:SF5">
    <property type="entry name" value="E3 UBIQUITIN_ISG15 LIGASE TRIM25-RELATED"/>
    <property type="match status" value="1"/>
</dbReference>
<dbReference type="InterPro" id="IPR051051">
    <property type="entry name" value="E3_ubiq-ligase_TRIM/RNF"/>
</dbReference>
<keyword evidence="1" id="KW-0479">Metal-binding</keyword>
<reference evidence="6" key="2">
    <citation type="submission" date="2019-02" db="EMBL/GenBank/DDBJ databases">
        <title>Opniocepnalus argus Var Kimnra genome.</title>
        <authorList>
            <person name="Zhou C."/>
            <person name="Xiao S."/>
        </authorList>
    </citation>
    <scope>NUCLEOTIDE SEQUENCE [LARGE SCALE GENOMIC DNA]</scope>
</reference>
<name>A0A6G1Q0Z0_CHAAH</name>
<dbReference type="InterPro" id="IPR013320">
    <property type="entry name" value="ConA-like_dom_sf"/>
</dbReference>
<evidence type="ECO:0000256" key="3">
    <source>
        <dbReference type="ARBA" id="ARBA00022833"/>
    </source>
</evidence>
<dbReference type="CDD" id="cd16040">
    <property type="entry name" value="SPRY_PRY_SNTX"/>
    <property type="match status" value="1"/>
</dbReference>
<dbReference type="PANTHER" id="PTHR25465">
    <property type="entry name" value="B-BOX DOMAIN CONTAINING"/>
    <property type="match status" value="1"/>
</dbReference>
<dbReference type="SUPFAM" id="SSF49899">
    <property type="entry name" value="Concanavalin A-like lectins/glucanases"/>
    <property type="match status" value="1"/>
</dbReference>
<dbReference type="EMBL" id="CM015722">
    <property type="protein sequence ID" value="KAF3696270.1"/>
    <property type="molecule type" value="Genomic_DNA"/>
</dbReference>
<keyword evidence="6" id="KW-1185">Reference proteome</keyword>
<feature type="domain" description="B30.2/SPRY" evidence="4">
    <location>
        <begin position="1"/>
        <end position="149"/>
    </location>
</feature>
<accession>A0A6G1Q0Z0</accession>
<keyword evidence="3" id="KW-0862">Zinc</keyword>
<proteinExistence type="predicted"/>
<evidence type="ECO:0000259" key="4">
    <source>
        <dbReference type="PROSITE" id="PS50188"/>
    </source>
</evidence>
<evidence type="ECO:0000313" key="6">
    <source>
        <dbReference type="Proteomes" id="UP000503349"/>
    </source>
</evidence>